<accession>A0A9D4U1U3</accession>
<keyword evidence="2" id="KW-1185">Reference proteome</keyword>
<dbReference type="EMBL" id="JABFUD020000024">
    <property type="protein sequence ID" value="KAI5060066.1"/>
    <property type="molecule type" value="Genomic_DNA"/>
</dbReference>
<dbReference type="Proteomes" id="UP000886520">
    <property type="component" value="Chromosome 24"/>
</dbReference>
<comment type="caution">
    <text evidence="1">The sequence shown here is derived from an EMBL/GenBank/DDBJ whole genome shotgun (WGS) entry which is preliminary data.</text>
</comment>
<evidence type="ECO:0000313" key="2">
    <source>
        <dbReference type="Proteomes" id="UP000886520"/>
    </source>
</evidence>
<name>A0A9D4U1U3_ADICA</name>
<proteinExistence type="predicted"/>
<gene>
    <name evidence="1" type="ORF">GOP47_0024486</name>
</gene>
<evidence type="ECO:0000313" key="1">
    <source>
        <dbReference type="EMBL" id="KAI5060066.1"/>
    </source>
</evidence>
<sequence length="113" mass="12145">MSSITVCPMRSFATCNRRLNPFFPFPLRSVALVCSATLVRAMAPASSVAALESWNGVTTCVSAPFLPLPQLRCMAQEHTFQESIGRILGGDTQIADANAKPSVTKFGPAREKT</sequence>
<organism evidence="1 2">
    <name type="scientific">Adiantum capillus-veneris</name>
    <name type="common">Maidenhair fern</name>
    <dbReference type="NCBI Taxonomy" id="13818"/>
    <lineage>
        <taxon>Eukaryota</taxon>
        <taxon>Viridiplantae</taxon>
        <taxon>Streptophyta</taxon>
        <taxon>Embryophyta</taxon>
        <taxon>Tracheophyta</taxon>
        <taxon>Polypodiopsida</taxon>
        <taxon>Polypodiidae</taxon>
        <taxon>Polypodiales</taxon>
        <taxon>Pteridineae</taxon>
        <taxon>Pteridaceae</taxon>
        <taxon>Vittarioideae</taxon>
        <taxon>Adiantum</taxon>
    </lineage>
</organism>
<reference evidence="1" key="1">
    <citation type="submission" date="2021-01" db="EMBL/GenBank/DDBJ databases">
        <title>Adiantum capillus-veneris genome.</title>
        <authorList>
            <person name="Fang Y."/>
            <person name="Liao Q."/>
        </authorList>
    </citation>
    <scope>NUCLEOTIDE SEQUENCE</scope>
    <source>
        <strain evidence="1">H3</strain>
        <tissue evidence="1">Leaf</tissue>
    </source>
</reference>
<protein>
    <submittedName>
        <fullName evidence="1">Uncharacterized protein</fullName>
    </submittedName>
</protein>
<dbReference type="AlphaFoldDB" id="A0A9D4U1U3"/>